<evidence type="ECO:0000313" key="6">
    <source>
        <dbReference type="Proteomes" id="UP001155483"/>
    </source>
</evidence>
<comment type="caution">
    <text evidence="5">The sequence shown here is derived from an EMBL/GenBank/DDBJ whole genome shotgun (WGS) entry which is preliminary data.</text>
</comment>
<keyword evidence="5" id="KW-0645">Protease</keyword>
<feature type="signal peptide" evidence="1">
    <location>
        <begin position="1"/>
        <end position="27"/>
    </location>
</feature>
<keyword evidence="5" id="KW-0378">Hydrolase</keyword>
<feature type="domain" description="DUF5117" evidence="3">
    <location>
        <begin position="99"/>
        <end position="294"/>
    </location>
</feature>
<evidence type="ECO:0000259" key="3">
    <source>
        <dbReference type="Pfam" id="PF17148"/>
    </source>
</evidence>
<proteinExistence type="predicted"/>
<feature type="domain" description="EcxA zinc-binding" evidence="2">
    <location>
        <begin position="427"/>
        <end position="741"/>
    </location>
</feature>
<reference evidence="5" key="1">
    <citation type="submission" date="2022-09" db="EMBL/GenBank/DDBJ databases">
        <authorList>
            <person name="Yuan C."/>
            <person name="Ke Z."/>
        </authorList>
    </citation>
    <scope>NUCLEOTIDE SEQUENCE</scope>
    <source>
        <strain evidence="5">LB-8</strain>
    </source>
</reference>
<dbReference type="PANTHER" id="PTHR38478:SF1">
    <property type="entry name" value="ZINC DEPENDENT METALLOPROTEASE DOMAIN LIPOPROTEIN"/>
    <property type="match status" value="1"/>
</dbReference>
<dbReference type="Proteomes" id="UP001155483">
    <property type="component" value="Unassembled WGS sequence"/>
</dbReference>
<gene>
    <name evidence="5" type="ORF">OCK74_06785</name>
</gene>
<dbReference type="Pfam" id="PF16313">
    <property type="entry name" value="DUF4953"/>
    <property type="match status" value="1"/>
</dbReference>
<dbReference type="Pfam" id="PF17148">
    <property type="entry name" value="DUF5117"/>
    <property type="match status" value="1"/>
</dbReference>
<dbReference type="SUPFAM" id="SSF55486">
    <property type="entry name" value="Metalloproteases ('zincins'), catalytic domain"/>
    <property type="match status" value="1"/>
</dbReference>
<feature type="chain" id="PRO_5040787096" evidence="1">
    <location>
        <begin position="28"/>
        <end position="830"/>
    </location>
</feature>
<evidence type="ECO:0000256" key="1">
    <source>
        <dbReference type="SAM" id="SignalP"/>
    </source>
</evidence>
<organism evidence="5 6">
    <name type="scientific">Paraflavisolibacter caeni</name>
    <dbReference type="NCBI Taxonomy" id="2982496"/>
    <lineage>
        <taxon>Bacteria</taxon>
        <taxon>Pseudomonadati</taxon>
        <taxon>Bacteroidota</taxon>
        <taxon>Chitinophagia</taxon>
        <taxon>Chitinophagales</taxon>
        <taxon>Chitinophagaceae</taxon>
        <taxon>Paraflavisolibacter</taxon>
    </lineage>
</organism>
<protein>
    <submittedName>
        <fullName evidence="5">Zinc-dependent metalloprotease</fullName>
    </submittedName>
</protein>
<evidence type="ECO:0000259" key="4">
    <source>
        <dbReference type="Pfam" id="PF17162"/>
    </source>
</evidence>
<dbReference type="InterPro" id="IPR032534">
    <property type="entry name" value="EcxA_zinc-bd"/>
</dbReference>
<dbReference type="AlphaFoldDB" id="A0A9X2XTN2"/>
<dbReference type="PANTHER" id="PTHR38478">
    <property type="entry name" value="PEPTIDASE M1A AND M12B"/>
    <property type="match status" value="1"/>
</dbReference>
<keyword evidence="5" id="KW-0482">Metalloprotease</keyword>
<dbReference type="RefSeq" id="WP_279296261.1">
    <property type="nucleotide sequence ID" value="NZ_JAOTIF010000003.1"/>
</dbReference>
<evidence type="ECO:0000313" key="5">
    <source>
        <dbReference type="EMBL" id="MCU7548816.1"/>
    </source>
</evidence>
<sequence length="830" mass="93592">MKKKNNMLSKRSFFSLFAGMLTVSVMAQDTASIKKPEVSKLKSYGEVVTAKAVSSQGLFTIHKVDDKYYFEIPDSLLNREFLFTTRLSKVATGSPLFGGELMNGMIVSFEKAPNDKLFVRAVTSVAVCDTSDALYRAVKNATVDPIIMVLDVKARGTDNKSSVIDVTDFYLKENLISGFGAEAKKIMRTGSPAADRSFILSMDAYPQNIEIKSMKTYSMGGGAPKEGESAPATSSVGVTFEISNSVSVLPKTPMEAQVYDPRVGFFSDSYQVFSDAQQRVEEKRFIVRNRLEVKPEDLERYKAGELVEPKEPLVYYVDPATPKQWRKYIIAGINDWNEAFKAAGFKNAIIGKEWPENDSTMSLEDARCRVVRYFPALTPFSYGPKLNDPRTGEILQSYIGWSHSQIKTLHDWYMVQAGAVDTEGRTMKFNDELMGALIRADISRTVGFTLGLKENLGSSSTIPVEKLRDKNWLANHPFNHSIMDYNHYNYVAQPADLVSRKGLIPQIGEYDKWAIKWAYAYTGAKDFETDKKIRLKWITDNVKSGSKLIYMGDQGGNPSDPINPSAQWEDLSNDGVKASEYGVKNLKIAMANLLKWTKTENGTYYTTSDLYYTICDQFSFLIRQAYSQIGGVRENVANIGQEGEVYAPVPKATQRAAVAFLNKEVFNTPTWLFDPNVLNKWAKPAKKEHYQRFQDNTLMYVINEKRLLRMHTAEMRFGKEKTYTVDEFMTDLNKGLFAELQTRQSVDSYKRFIQKQAVGYMLQIAQAGDKLPDGKTDDLTTTDVPVVMRSHLNKILAQCKAAIPAYTDPIMVAHLKYMSQKIDNYLNPKN</sequence>
<dbReference type="GO" id="GO:0008237">
    <property type="term" value="F:metallopeptidase activity"/>
    <property type="evidence" value="ECO:0007669"/>
    <property type="project" value="UniProtKB-KW"/>
</dbReference>
<dbReference type="Pfam" id="PF17162">
    <property type="entry name" value="DUF5118"/>
    <property type="match status" value="1"/>
</dbReference>
<dbReference type="InterPro" id="IPR033413">
    <property type="entry name" value="DUF5117"/>
</dbReference>
<dbReference type="EMBL" id="JAOTIF010000003">
    <property type="protein sequence ID" value="MCU7548816.1"/>
    <property type="molecule type" value="Genomic_DNA"/>
</dbReference>
<keyword evidence="1" id="KW-0732">Signal</keyword>
<dbReference type="InterPro" id="IPR033428">
    <property type="entry name" value="DUF5118"/>
</dbReference>
<reference evidence="5" key="2">
    <citation type="submission" date="2023-04" db="EMBL/GenBank/DDBJ databases">
        <title>Paracnuella aquatica gen. nov., sp. nov., a member of the family Chitinophagaceae isolated from a hot spring.</title>
        <authorList>
            <person name="Wang C."/>
        </authorList>
    </citation>
    <scope>NUCLEOTIDE SEQUENCE</scope>
    <source>
        <strain evidence="5">LB-8</strain>
    </source>
</reference>
<feature type="domain" description="DUF5118" evidence="4">
    <location>
        <begin position="42"/>
        <end position="90"/>
    </location>
</feature>
<dbReference type="InterPro" id="IPR034032">
    <property type="entry name" value="Zn_MMP-like_bac"/>
</dbReference>
<accession>A0A9X2XTN2</accession>
<name>A0A9X2XTN2_9BACT</name>
<keyword evidence="6" id="KW-1185">Reference proteome</keyword>
<evidence type="ECO:0000259" key="2">
    <source>
        <dbReference type="Pfam" id="PF16313"/>
    </source>
</evidence>
<dbReference type="CDD" id="cd04276">
    <property type="entry name" value="ZnMc_MMP_like_2"/>
    <property type="match status" value="1"/>
</dbReference>